<dbReference type="GO" id="GO:0005886">
    <property type="term" value="C:plasma membrane"/>
    <property type="evidence" value="ECO:0007669"/>
    <property type="project" value="UniProtKB-SubCell"/>
</dbReference>
<keyword evidence="2 7" id="KW-0813">Transport</keyword>
<dbReference type="SUPFAM" id="SSF161098">
    <property type="entry name" value="MetI-like"/>
    <property type="match status" value="1"/>
</dbReference>
<dbReference type="EMBL" id="JANFPI010000012">
    <property type="protein sequence ID" value="MCX8999858.1"/>
    <property type="molecule type" value="Genomic_DNA"/>
</dbReference>
<dbReference type="RefSeq" id="WP_306413361.1">
    <property type="nucleotide sequence ID" value="NZ_JANFPI010000012.1"/>
</dbReference>
<keyword evidence="3" id="KW-1003">Cell membrane</keyword>
<feature type="transmembrane region" description="Helical" evidence="7">
    <location>
        <begin position="80"/>
        <end position="105"/>
    </location>
</feature>
<reference evidence="9" key="1">
    <citation type="submission" date="2022-07" db="EMBL/GenBank/DDBJ databases">
        <title>Ectorhizobium quercum gen.nov., sp. nov.</title>
        <authorList>
            <person name="Ma T."/>
            <person name="Li Y."/>
        </authorList>
    </citation>
    <scope>NUCLEOTIDE SEQUENCE</scope>
    <source>
        <strain evidence="9">BDR2-2</strain>
    </source>
</reference>
<dbReference type="Gene3D" id="1.10.3720.10">
    <property type="entry name" value="MetI-like"/>
    <property type="match status" value="1"/>
</dbReference>
<keyword evidence="10" id="KW-1185">Reference proteome</keyword>
<feature type="domain" description="ABC transmembrane type-1" evidence="8">
    <location>
        <begin position="45"/>
        <end position="225"/>
    </location>
</feature>
<dbReference type="AlphaFoldDB" id="A0AAE3N2J3"/>
<evidence type="ECO:0000313" key="9">
    <source>
        <dbReference type="EMBL" id="MCX8999858.1"/>
    </source>
</evidence>
<keyword evidence="6 7" id="KW-0472">Membrane</keyword>
<comment type="similarity">
    <text evidence="7">Belongs to the binding-protein-dependent transport system permease family.</text>
</comment>
<sequence>MTAVTAVWWLVASLEIVNRAFFPAPPEVWAAAVEMARSGVLWKDLVVSLGRAATGFVIGTVLGIFLGLMTSRVRLINAALSPFLSVIRPIPSIALVPIAIVWFGIGEASKYFVISYTVFLAVWLNTHHGMSMIAETYIKASRSLGASRSREFLEVVIPAASPHIMAGIRIAAAVAFLSLVAAELTGASAGIGYRLQEARQYIRVDRMFVSLIELGVLGALLDASNAATQPEKPDSHSARAVIRQGPTWQLRLQWRRPDESGLRVRRAIHYASRRHDGTEIQPIMAFNLLEKLTFLGVFIFH</sequence>
<evidence type="ECO:0000256" key="6">
    <source>
        <dbReference type="ARBA" id="ARBA00023136"/>
    </source>
</evidence>
<evidence type="ECO:0000256" key="3">
    <source>
        <dbReference type="ARBA" id="ARBA00022475"/>
    </source>
</evidence>
<accession>A0AAE3N2J3</accession>
<dbReference type="CDD" id="cd06261">
    <property type="entry name" value="TM_PBP2"/>
    <property type="match status" value="1"/>
</dbReference>
<dbReference type="Pfam" id="PF00528">
    <property type="entry name" value="BPD_transp_1"/>
    <property type="match status" value="1"/>
</dbReference>
<comment type="subcellular location">
    <subcellularLocation>
        <location evidence="1 7">Cell membrane</location>
        <topology evidence="1 7">Multi-pass membrane protein</topology>
    </subcellularLocation>
</comment>
<name>A0AAE3N2J3_9HYPH</name>
<organism evidence="9 10">
    <name type="scientific">Ectorhizobium quercum</name>
    <dbReference type="NCBI Taxonomy" id="2965071"/>
    <lineage>
        <taxon>Bacteria</taxon>
        <taxon>Pseudomonadati</taxon>
        <taxon>Pseudomonadota</taxon>
        <taxon>Alphaproteobacteria</taxon>
        <taxon>Hyphomicrobiales</taxon>
        <taxon>Rhizobiaceae</taxon>
        <taxon>Ectorhizobium</taxon>
    </lineage>
</organism>
<dbReference type="InterPro" id="IPR035906">
    <property type="entry name" value="MetI-like_sf"/>
</dbReference>
<keyword evidence="5 7" id="KW-1133">Transmembrane helix</keyword>
<comment type="caution">
    <text evidence="9">The sequence shown here is derived from an EMBL/GenBank/DDBJ whole genome shotgun (WGS) entry which is preliminary data.</text>
</comment>
<gene>
    <name evidence="9" type="ORF">NOF55_22395</name>
</gene>
<protein>
    <submittedName>
        <fullName evidence="9">ABC transporter permease</fullName>
    </submittedName>
</protein>
<feature type="transmembrane region" description="Helical" evidence="7">
    <location>
        <begin position="111"/>
        <end position="134"/>
    </location>
</feature>
<evidence type="ECO:0000259" key="8">
    <source>
        <dbReference type="PROSITE" id="PS50928"/>
    </source>
</evidence>
<evidence type="ECO:0000256" key="2">
    <source>
        <dbReference type="ARBA" id="ARBA00022448"/>
    </source>
</evidence>
<proteinExistence type="inferred from homology"/>
<evidence type="ECO:0000256" key="1">
    <source>
        <dbReference type="ARBA" id="ARBA00004651"/>
    </source>
</evidence>
<dbReference type="Proteomes" id="UP001208771">
    <property type="component" value="Unassembled WGS sequence"/>
</dbReference>
<dbReference type="InterPro" id="IPR000515">
    <property type="entry name" value="MetI-like"/>
</dbReference>
<dbReference type="PROSITE" id="PS50928">
    <property type="entry name" value="ABC_TM1"/>
    <property type="match status" value="1"/>
</dbReference>
<evidence type="ECO:0000256" key="7">
    <source>
        <dbReference type="RuleBase" id="RU363032"/>
    </source>
</evidence>
<dbReference type="PANTHER" id="PTHR30151">
    <property type="entry name" value="ALKANE SULFONATE ABC TRANSPORTER-RELATED, MEMBRANE SUBUNIT"/>
    <property type="match status" value="1"/>
</dbReference>
<feature type="transmembrane region" description="Helical" evidence="7">
    <location>
        <begin position="46"/>
        <end position="68"/>
    </location>
</feature>
<dbReference type="PANTHER" id="PTHR30151:SF0">
    <property type="entry name" value="ABC TRANSPORTER PERMEASE PROTEIN MJ0413-RELATED"/>
    <property type="match status" value="1"/>
</dbReference>
<evidence type="ECO:0000256" key="5">
    <source>
        <dbReference type="ARBA" id="ARBA00022989"/>
    </source>
</evidence>
<dbReference type="GO" id="GO:0055085">
    <property type="term" value="P:transmembrane transport"/>
    <property type="evidence" value="ECO:0007669"/>
    <property type="project" value="InterPro"/>
</dbReference>
<keyword evidence="4 7" id="KW-0812">Transmembrane</keyword>
<evidence type="ECO:0000256" key="4">
    <source>
        <dbReference type="ARBA" id="ARBA00022692"/>
    </source>
</evidence>
<evidence type="ECO:0000313" key="10">
    <source>
        <dbReference type="Proteomes" id="UP001208771"/>
    </source>
</evidence>